<accession>A0A5C0VP58</accession>
<feature type="transmembrane region" description="Helical" evidence="1">
    <location>
        <begin position="232"/>
        <end position="250"/>
    </location>
</feature>
<feature type="transmembrane region" description="Helical" evidence="1">
    <location>
        <begin position="115"/>
        <end position="135"/>
    </location>
</feature>
<proteinExistence type="predicted"/>
<organism evidence="2 3">
    <name type="scientific">Pedobacter aquae</name>
    <dbReference type="NCBI Taxonomy" id="2605747"/>
    <lineage>
        <taxon>Bacteria</taxon>
        <taxon>Pseudomonadati</taxon>
        <taxon>Bacteroidota</taxon>
        <taxon>Sphingobacteriia</taxon>
        <taxon>Sphingobacteriales</taxon>
        <taxon>Sphingobacteriaceae</taxon>
        <taxon>Pedobacter</taxon>
    </lineage>
</organism>
<evidence type="ECO:0008006" key="4">
    <source>
        <dbReference type="Google" id="ProtNLM"/>
    </source>
</evidence>
<feature type="transmembrane region" description="Helical" evidence="1">
    <location>
        <begin position="155"/>
        <end position="175"/>
    </location>
</feature>
<protein>
    <recommendedName>
        <fullName evidence="4">O-antigen ligase-like membrane protein</fullName>
    </recommendedName>
</protein>
<keyword evidence="1" id="KW-0472">Membrane</keyword>
<keyword evidence="3" id="KW-1185">Reference proteome</keyword>
<dbReference type="AlphaFoldDB" id="A0A5C0VP58"/>
<sequence length="304" mass="35006">MAKASIYSLLKEHALEATCFLLIFGLFFSRAVLSISLVLMLLIAIFNFYQHQKPNPIKLKHYFFIGLYILICLSFWNTSDKALWLDILFKNSFLWLLPLVFTFAKTPQEATIRRLVLFFGLCGVLCISVDLGWVLSHQPLYKEIIARGGNIRSVLGPYHTELSLLYSIAFIALWISLLNPSKLYKKWLMIACLCLLAIGLIVVAQRFTISCLLMIALILVCRQAIKTKNHRYIGYFLILFLALIVIYQKVPAIKQKVIFTKNDIDNIIENKNPNYYSISQRWAANKCALEIVKKMFLLVLLLQI</sequence>
<feature type="transmembrane region" description="Helical" evidence="1">
    <location>
        <begin position="20"/>
        <end position="49"/>
    </location>
</feature>
<evidence type="ECO:0000313" key="3">
    <source>
        <dbReference type="Proteomes" id="UP000323653"/>
    </source>
</evidence>
<name>A0A5C0VP58_9SPHI</name>
<feature type="transmembrane region" description="Helical" evidence="1">
    <location>
        <begin position="83"/>
        <end position="103"/>
    </location>
</feature>
<evidence type="ECO:0000313" key="2">
    <source>
        <dbReference type="EMBL" id="QEK52714.1"/>
    </source>
</evidence>
<dbReference type="EMBL" id="CP043329">
    <property type="protein sequence ID" value="QEK52714.1"/>
    <property type="molecule type" value="Genomic_DNA"/>
</dbReference>
<keyword evidence="1" id="KW-1133">Transmembrane helix</keyword>
<dbReference type="Proteomes" id="UP000323653">
    <property type="component" value="Chromosome"/>
</dbReference>
<reference evidence="2 3" key="1">
    <citation type="submission" date="2019-08" db="EMBL/GenBank/DDBJ databases">
        <title>Pedobacter sp. nov., isolated from Han river, South Korea.</title>
        <authorList>
            <person name="Lee D.-H."/>
            <person name="Kim Y.-S."/>
            <person name="Hwang E.-M."/>
            <person name="Le Tran T.C."/>
            <person name="Cha C.-J."/>
        </authorList>
    </citation>
    <scope>NUCLEOTIDE SEQUENCE [LARGE SCALE GENOMIC DNA]</scope>
    <source>
        <strain evidence="2 3">CJ43</strain>
    </source>
</reference>
<dbReference type="KEGG" id="pej:FYC62_14390"/>
<evidence type="ECO:0000256" key="1">
    <source>
        <dbReference type="SAM" id="Phobius"/>
    </source>
</evidence>
<dbReference type="RefSeq" id="WP_149075434.1">
    <property type="nucleotide sequence ID" value="NZ_CP043329.1"/>
</dbReference>
<feature type="transmembrane region" description="Helical" evidence="1">
    <location>
        <begin position="187"/>
        <end position="220"/>
    </location>
</feature>
<gene>
    <name evidence="2" type="ORF">FYC62_14390</name>
</gene>
<keyword evidence="1" id="KW-0812">Transmembrane</keyword>
<feature type="transmembrane region" description="Helical" evidence="1">
    <location>
        <begin position="61"/>
        <end position="77"/>
    </location>
</feature>